<evidence type="ECO:0000313" key="6">
    <source>
        <dbReference type="RefSeq" id="XP_015593231.1"/>
    </source>
</evidence>
<feature type="chain" id="PRO_5044708812" evidence="1">
    <location>
        <begin position="27"/>
        <end position="351"/>
    </location>
</feature>
<dbReference type="RefSeq" id="XP_015593232.1">
    <property type="nucleotide sequence ID" value="XM_015737746.2"/>
</dbReference>
<accession>A0AAJ7FIB3</accession>
<dbReference type="RefSeq" id="XP_015593228.1">
    <property type="nucleotide sequence ID" value="XM_015737742.2"/>
</dbReference>
<evidence type="ECO:0000313" key="3">
    <source>
        <dbReference type="RefSeq" id="XP_015593228.1"/>
    </source>
</evidence>
<dbReference type="GeneID" id="107266835"/>
<dbReference type="KEGG" id="ccin:107266835"/>
<sequence length="351" mass="40928">MPSIANRVNILICLLICVIECSQVTSQQAYWIPYTAINNYDNYQLPVREFAQGIVQQSPETHYENLEYYEGEDRKIYKNQQAIPSVELQNNYRFYQVPQRSPQDLYYRNFVGTTAIPREYKETVPSKQYRDNYYQDYLPLESQETKKEPVDSSRNFKTTDKDEQFHKKINILEKMLMDVHYRPSSEATEIMNSLEDQMLSESKIPEDAKRVARQIQKQRPGFLWTLARVAFESFNDTRSAFKQIGELVNDNFAPETTTSRTSVTSNTIVSSTTVASTTVDDSNSNVTTTTSTTTETPKLTRTEFQGIVRRNLRGLIRLFNIEWRDAINDSKISVREFQRDLGNQIRPYIQD</sequence>
<evidence type="ECO:0000256" key="1">
    <source>
        <dbReference type="SAM" id="SignalP"/>
    </source>
</evidence>
<dbReference type="Proteomes" id="UP000694920">
    <property type="component" value="Unplaced"/>
</dbReference>
<evidence type="ECO:0000313" key="5">
    <source>
        <dbReference type="RefSeq" id="XP_015593230.1"/>
    </source>
</evidence>
<name>A0AAJ7FIB3_CEPCN</name>
<dbReference type="AlphaFoldDB" id="A0AAJ7FIB3"/>
<dbReference type="RefSeq" id="XP_024939881.1">
    <property type="nucleotide sequence ID" value="XM_025084113.1"/>
</dbReference>
<dbReference type="RefSeq" id="XP_015593230.1">
    <property type="nucleotide sequence ID" value="XM_015737744.2"/>
</dbReference>
<dbReference type="RefSeq" id="XP_015593231.1">
    <property type="nucleotide sequence ID" value="XM_015737745.1"/>
</dbReference>
<evidence type="ECO:0000313" key="8">
    <source>
        <dbReference type="RefSeq" id="XP_024939881.1"/>
    </source>
</evidence>
<keyword evidence="1" id="KW-0732">Signal</keyword>
<organism evidence="2 5">
    <name type="scientific">Cephus cinctus</name>
    <name type="common">Wheat stem sawfly</name>
    <dbReference type="NCBI Taxonomy" id="211228"/>
    <lineage>
        <taxon>Eukaryota</taxon>
        <taxon>Metazoa</taxon>
        <taxon>Ecdysozoa</taxon>
        <taxon>Arthropoda</taxon>
        <taxon>Hexapoda</taxon>
        <taxon>Insecta</taxon>
        <taxon>Pterygota</taxon>
        <taxon>Neoptera</taxon>
        <taxon>Endopterygota</taxon>
        <taxon>Hymenoptera</taxon>
        <taxon>Cephoidea</taxon>
        <taxon>Cephidae</taxon>
        <taxon>Cephus</taxon>
    </lineage>
</organism>
<keyword evidence="2" id="KW-1185">Reference proteome</keyword>
<protein>
    <submittedName>
        <fullName evidence="3 4">Uncharacterized protein LOC107266835</fullName>
    </submittedName>
</protein>
<gene>
    <name evidence="3 4 5 6 7 8" type="primary">LOC107266835</name>
</gene>
<dbReference type="RefSeq" id="XP_015593229.1">
    <property type="nucleotide sequence ID" value="XM_015737743.2"/>
</dbReference>
<feature type="signal peptide" evidence="1">
    <location>
        <begin position="1"/>
        <end position="26"/>
    </location>
</feature>
<evidence type="ECO:0000313" key="2">
    <source>
        <dbReference type="Proteomes" id="UP000694920"/>
    </source>
</evidence>
<proteinExistence type="predicted"/>
<reference evidence="3 4" key="1">
    <citation type="submission" date="2025-04" db="UniProtKB">
        <authorList>
            <consortium name="RefSeq"/>
        </authorList>
    </citation>
    <scope>IDENTIFICATION</scope>
</reference>
<evidence type="ECO:0000313" key="4">
    <source>
        <dbReference type="RefSeq" id="XP_015593229.1"/>
    </source>
</evidence>
<evidence type="ECO:0000313" key="7">
    <source>
        <dbReference type="RefSeq" id="XP_015593232.1"/>
    </source>
</evidence>